<dbReference type="AlphaFoldDB" id="A0A5N5SPE5"/>
<organism evidence="2 3">
    <name type="scientific">Armadillidium nasatum</name>
    <dbReference type="NCBI Taxonomy" id="96803"/>
    <lineage>
        <taxon>Eukaryota</taxon>
        <taxon>Metazoa</taxon>
        <taxon>Ecdysozoa</taxon>
        <taxon>Arthropoda</taxon>
        <taxon>Crustacea</taxon>
        <taxon>Multicrustacea</taxon>
        <taxon>Malacostraca</taxon>
        <taxon>Eumalacostraca</taxon>
        <taxon>Peracarida</taxon>
        <taxon>Isopoda</taxon>
        <taxon>Oniscidea</taxon>
        <taxon>Crinocheta</taxon>
        <taxon>Armadillidiidae</taxon>
        <taxon>Armadillidium</taxon>
    </lineage>
</organism>
<evidence type="ECO:0000259" key="1">
    <source>
        <dbReference type="Pfam" id="PF13837"/>
    </source>
</evidence>
<reference evidence="2 3" key="1">
    <citation type="journal article" date="2019" name="PLoS Biol.">
        <title>Sex chromosomes control vertical transmission of feminizing Wolbachia symbionts in an isopod.</title>
        <authorList>
            <person name="Becking T."/>
            <person name="Chebbi M.A."/>
            <person name="Giraud I."/>
            <person name="Moumen B."/>
            <person name="Laverre T."/>
            <person name="Caubet Y."/>
            <person name="Peccoud J."/>
            <person name="Gilbert C."/>
            <person name="Cordaux R."/>
        </authorList>
    </citation>
    <scope>NUCLEOTIDE SEQUENCE [LARGE SCALE GENOMIC DNA]</scope>
    <source>
        <strain evidence="2">ANa2</strain>
        <tissue evidence="2">Whole body excluding digestive tract and cuticle</tissue>
    </source>
</reference>
<evidence type="ECO:0000313" key="3">
    <source>
        <dbReference type="Proteomes" id="UP000326759"/>
    </source>
</evidence>
<comment type="caution">
    <text evidence="2">The sequence shown here is derived from an EMBL/GenBank/DDBJ whole genome shotgun (WGS) entry which is preliminary data.</text>
</comment>
<dbReference type="EMBL" id="SEYY01022004">
    <property type="protein sequence ID" value="KAB7495896.1"/>
    <property type="molecule type" value="Genomic_DNA"/>
</dbReference>
<dbReference type="OrthoDB" id="8178301at2759"/>
<evidence type="ECO:0000313" key="2">
    <source>
        <dbReference type="EMBL" id="KAB7495896.1"/>
    </source>
</evidence>
<accession>A0A5N5SPE5</accession>
<dbReference type="InterPro" id="IPR044822">
    <property type="entry name" value="Myb_DNA-bind_4"/>
</dbReference>
<keyword evidence="3" id="KW-1185">Reference proteome</keyword>
<sequence length="232" mass="26829">MTQKVPLVGDGILLQVCINPEAVMLEDTEIHKGKFKENENLPVNQLESVSEDSSKGWSHEMICLLLASMSANYQNYCNQLTRDMAYKAIIEVFKNHGYELNKNPIKKKWNSLLTTYRRTRDRLKSNGESKQTWVYYDHIDEIVQKSAKETSPPPIANVESFHFEESDLRNDEQTHKSSFDIEPIEIKSEIQELEEDNEDKGIFTEEHEKNIDKEVSGLATSSLFIKEDISRK</sequence>
<dbReference type="Pfam" id="PF13837">
    <property type="entry name" value="Myb_DNA-bind_4"/>
    <property type="match status" value="1"/>
</dbReference>
<name>A0A5N5SPE5_9CRUS</name>
<dbReference type="Gene3D" id="1.10.10.60">
    <property type="entry name" value="Homeodomain-like"/>
    <property type="match status" value="1"/>
</dbReference>
<proteinExistence type="predicted"/>
<feature type="domain" description="Myb/SANT-like DNA-binding" evidence="1">
    <location>
        <begin position="56"/>
        <end position="142"/>
    </location>
</feature>
<gene>
    <name evidence="2" type="ORF">Anas_05627</name>
</gene>
<dbReference type="Proteomes" id="UP000326759">
    <property type="component" value="Unassembled WGS sequence"/>
</dbReference>
<protein>
    <recommendedName>
        <fullName evidence="1">Myb/SANT-like DNA-binding domain-containing protein</fullName>
    </recommendedName>
</protein>